<keyword evidence="4 8" id="KW-0862">Zinc</keyword>
<dbReference type="PANTHER" id="PTHR11085:SF6">
    <property type="entry name" value="NAD-DEPENDENT PROTEIN DEACETYLASE SIRTUIN-2"/>
    <property type="match status" value="1"/>
</dbReference>
<keyword evidence="5 8" id="KW-0520">NAD</keyword>
<keyword evidence="3 8" id="KW-0479">Metal-binding</keyword>
<dbReference type="OrthoDB" id="420264at2759"/>
<evidence type="ECO:0000256" key="3">
    <source>
        <dbReference type="ARBA" id="ARBA00022723"/>
    </source>
</evidence>
<evidence type="ECO:0000256" key="2">
    <source>
        <dbReference type="ARBA" id="ARBA00022679"/>
    </source>
</evidence>
<feature type="binding site" evidence="10">
    <location>
        <begin position="222"/>
        <end position="223"/>
    </location>
    <ligand>
        <name>NAD(+)</name>
        <dbReference type="ChEBI" id="CHEBI:57540"/>
    </ligand>
</feature>
<comment type="caution">
    <text evidence="12">The sequence shown here is derived from an EMBL/GenBank/DDBJ whole genome shotgun (WGS) entry which is preliminary data.</text>
</comment>
<feature type="binding site" evidence="10">
    <location>
        <begin position="127"/>
        <end position="130"/>
    </location>
    <ligand>
        <name>NAD(+)</name>
        <dbReference type="ChEBI" id="CHEBI:57540"/>
    </ligand>
</feature>
<dbReference type="GO" id="GO:0017136">
    <property type="term" value="F:histone deacetylase activity, NAD-dependent"/>
    <property type="evidence" value="ECO:0007669"/>
    <property type="project" value="InterPro"/>
</dbReference>
<comment type="cofactor">
    <cofactor evidence="11">
        <name>Zn(2+)</name>
        <dbReference type="ChEBI" id="CHEBI:29105"/>
    </cofactor>
    <text evidence="11">Binds 1 zinc ion per subunit.</text>
</comment>
<evidence type="ECO:0000256" key="5">
    <source>
        <dbReference type="ARBA" id="ARBA00023027"/>
    </source>
</evidence>
<feature type="active site" description="Proton acceptor" evidence="9">
    <location>
        <position position="147"/>
    </location>
</feature>
<evidence type="ECO:0000256" key="7">
    <source>
        <dbReference type="ARBA" id="ARBA00048905"/>
    </source>
</evidence>
<evidence type="ECO:0000256" key="4">
    <source>
        <dbReference type="ARBA" id="ARBA00022833"/>
    </source>
</evidence>
<comment type="catalytic activity">
    <reaction evidence="8">
        <text>N(6)-acetyl-L-lysyl-[protein] + NAD(+) + H2O = 2''-O-acetyl-ADP-D-ribose + nicotinamide + L-lysyl-[protein]</text>
        <dbReference type="Rhea" id="RHEA:43636"/>
        <dbReference type="Rhea" id="RHEA-COMP:9752"/>
        <dbReference type="Rhea" id="RHEA-COMP:10731"/>
        <dbReference type="ChEBI" id="CHEBI:15377"/>
        <dbReference type="ChEBI" id="CHEBI:17154"/>
        <dbReference type="ChEBI" id="CHEBI:29969"/>
        <dbReference type="ChEBI" id="CHEBI:57540"/>
        <dbReference type="ChEBI" id="CHEBI:61930"/>
        <dbReference type="ChEBI" id="CHEBI:83767"/>
        <dbReference type="EC" id="2.3.1.286"/>
    </reaction>
</comment>
<dbReference type="EMBL" id="CAIIXF020000008">
    <property type="protein sequence ID" value="CAH1791803.1"/>
    <property type="molecule type" value="Genomic_DNA"/>
</dbReference>
<dbReference type="Gene3D" id="3.40.50.1220">
    <property type="entry name" value="TPP-binding domain"/>
    <property type="match status" value="1"/>
</dbReference>
<dbReference type="Proteomes" id="UP000749559">
    <property type="component" value="Unassembled WGS sequence"/>
</dbReference>
<evidence type="ECO:0000313" key="12">
    <source>
        <dbReference type="EMBL" id="CAH1791803.1"/>
    </source>
</evidence>
<evidence type="ECO:0000313" key="13">
    <source>
        <dbReference type="Proteomes" id="UP000749559"/>
    </source>
</evidence>
<dbReference type="PROSITE" id="PS50305">
    <property type="entry name" value="SIRTUIN"/>
    <property type="match status" value="1"/>
</dbReference>
<evidence type="ECO:0000256" key="6">
    <source>
        <dbReference type="ARBA" id="ARBA00048378"/>
    </source>
</evidence>
<dbReference type="GO" id="GO:0005634">
    <property type="term" value="C:nucleus"/>
    <property type="evidence" value="ECO:0007669"/>
    <property type="project" value="TreeGrafter"/>
</dbReference>
<dbReference type="InterPro" id="IPR026591">
    <property type="entry name" value="Sirtuin_cat_small_dom_sf"/>
</dbReference>
<dbReference type="Gene3D" id="3.30.1600.10">
    <property type="entry name" value="SIR2/SIRT2 'Small Domain"/>
    <property type="match status" value="1"/>
</dbReference>
<comment type="similarity">
    <text evidence="1 8">Belongs to the sirtuin family. Class I subfamily.</text>
</comment>
<dbReference type="InterPro" id="IPR026590">
    <property type="entry name" value="Ssirtuin_cat_dom"/>
</dbReference>
<gene>
    <name evidence="12" type="ORF">OFUS_LOCUS16848</name>
</gene>
<feature type="binding site" evidence="10">
    <location>
        <begin position="246"/>
        <end position="248"/>
    </location>
    <ligand>
        <name>NAD(+)</name>
        <dbReference type="ChEBI" id="CHEBI:57540"/>
    </ligand>
</feature>
<dbReference type="PANTHER" id="PTHR11085">
    <property type="entry name" value="NAD-DEPENDENT PROTEIN DEACYLASE SIRTUIN-5, MITOCHONDRIAL-RELATED"/>
    <property type="match status" value="1"/>
</dbReference>
<organism evidence="12 13">
    <name type="scientific">Owenia fusiformis</name>
    <name type="common">Polychaete worm</name>
    <dbReference type="NCBI Taxonomy" id="6347"/>
    <lineage>
        <taxon>Eukaryota</taxon>
        <taxon>Metazoa</taxon>
        <taxon>Spiralia</taxon>
        <taxon>Lophotrochozoa</taxon>
        <taxon>Annelida</taxon>
        <taxon>Polychaeta</taxon>
        <taxon>Sedentaria</taxon>
        <taxon>Canalipalpata</taxon>
        <taxon>Sabellida</taxon>
        <taxon>Oweniida</taxon>
        <taxon>Oweniidae</taxon>
        <taxon>Owenia</taxon>
    </lineage>
</organism>
<dbReference type="CDD" id="cd01408">
    <property type="entry name" value="SIRT1"/>
    <property type="match status" value="1"/>
</dbReference>
<accession>A0A8J1XVG0</accession>
<reference evidence="12" key="1">
    <citation type="submission" date="2022-03" db="EMBL/GenBank/DDBJ databases">
        <authorList>
            <person name="Martin C."/>
        </authorList>
    </citation>
    <scope>NUCLEOTIDE SEQUENCE</scope>
</reference>
<feature type="binding site" evidence="11">
    <location>
        <position position="184"/>
    </location>
    <ligand>
        <name>Zn(2+)</name>
        <dbReference type="ChEBI" id="CHEBI:29105"/>
    </ligand>
</feature>
<evidence type="ECO:0000256" key="11">
    <source>
        <dbReference type="PIRSR" id="PIRSR037938-3"/>
    </source>
</evidence>
<feature type="binding site" evidence="11">
    <location>
        <position position="158"/>
    </location>
    <ligand>
        <name>Zn(2+)</name>
        <dbReference type="ChEBI" id="CHEBI:29105"/>
    </ligand>
</feature>
<proteinExistence type="inferred from homology"/>
<name>A0A8J1XVG0_OWEFU</name>
<dbReference type="EC" id="2.3.1.286" evidence="8"/>
<feature type="binding site" evidence="11">
    <location>
        <position position="155"/>
    </location>
    <ligand>
        <name>Zn(2+)</name>
        <dbReference type="ChEBI" id="CHEBI:29105"/>
    </ligand>
</feature>
<dbReference type="InterPro" id="IPR029035">
    <property type="entry name" value="DHS-like_NAD/FAD-binding_dom"/>
</dbReference>
<dbReference type="InterPro" id="IPR003000">
    <property type="entry name" value="Sirtuin"/>
</dbReference>
<feature type="binding site" evidence="10">
    <location>
        <position position="282"/>
    </location>
    <ligand>
        <name>NAD(+)</name>
        <dbReference type="ChEBI" id="CHEBI:57540"/>
    </ligand>
</feature>
<dbReference type="SUPFAM" id="SSF52467">
    <property type="entry name" value="DHS-like NAD/FAD-binding domain"/>
    <property type="match status" value="1"/>
</dbReference>
<feature type="binding site" evidence="11">
    <location>
        <position position="179"/>
    </location>
    <ligand>
        <name>Zn(2+)</name>
        <dbReference type="ChEBI" id="CHEBI:29105"/>
    </ligand>
</feature>
<dbReference type="InterPro" id="IPR050134">
    <property type="entry name" value="NAD-dep_sirtuin_deacylases"/>
</dbReference>
<evidence type="ECO:0000256" key="8">
    <source>
        <dbReference type="PIRNR" id="PIRNR037938"/>
    </source>
</evidence>
<dbReference type="GO" id="GO:0008270">
    <property type="term" value="F:zinc ion binding"/>
    <property type="evidence" value="ECO:0007669"/>
    <property type="project" value="UniProtKB-UniRule"/>
</dbReference>
<comment type="catalytic activity">
    <reaction evidence="7">
        <text>N(6)-tetradecanoyl-L-lysyl-[protein] + NAD(+) + H2O = 2''-O-tetradecanoyl-ADP-D-ribose + nicotinamide + L-lysyl-[protein]</text>
        <dbReference type="Rhea" id="RHEA:70567"/>
        <dbReference type="Rhea" id="RHEA-COMP:9752"/>
        <dbReference type="Rhea" id="RHEA-COMP:15437"/>
        <dbReference type="ChEBI" id="CHEBI:15377"/>
        <dbReference type="ChEBI" id="CHEBI:17154"/>
        <dbReference type="ChEBI" id="CHEBI:29969"/>
        <dbReference type="ChEBI" id="CHEBI:57540"/>
        <dbReference type="ChEBI" id="CHEBI:141129"/>
        <dbReference type="ChEBI" id="CHEBI:189674"/>
    </reaction>
    <physiologicalReaction direction="left-to-right" evidence="7">
        <dbReference type="Rhea" id="RHEA:70568"/>
    </physiologicalReaction>
</comment>
<feature type="binding site" evidence="10">
    <location>
        <begin position="42"/>
        <end position="46"/>
    </location>
    <ligand>
        <name>NAD(+)</name>
        <dbReference type="ChEBI" id="CHEBI:57540"/>
    </ligand>
</feature>
<evidence type="ECO:0000256" key="9">
    <source>
        <dbReference type="PIRSR" id="PIRSR037938-1"/>
    </source>
</evidence>
<feature type="binding site" evidence="10">
    <location>
        <begin position="52"/>
        <end position="54"/>
    </location>
    <ligand>
        <name>NAD(+)</name>
        <dbReference type="ChEBI" id="CHEBI:57540"/>
    </ligand>
</feature>
<comment type="catalytic activity">
    <reaction evidence="6">
        <text>N(6)-hexadecanoyl-L-lysyl-[protein] + NAD(+) + H2O = 2''-O-hexadecanoyl-ADP-D-ribose + nicotinamide + L-lysyl-[protein]</text>
        <dbReference type="Rhea" id="RHEA:70563"/>
        <dbReference type="Rhea" id="RHEA-COMP:9752"/>
        <dbReference type="Rhea" id="RHEA-COMP:14175"/>
        <dbReference type="ChEBI" id="CHEBI:15377"/>
        <dbReference type="ChEBI" id="CHEBI:17154"/>
        <dbReference type="ChEBI" id="CHEBI:29969"/>
        <dbReference type="ChEBI" id="CHEBI:57540"/>
        <dbReference type="ChEBI" id="CHEBI:138936"/>
        <dbReference type="ChEBI" id="CHEBI:189673"/>
    </reaction>
    <physiologicalReaction direction="left-to-right" evidence="6">
        <dbReference type="Rhea" id="RHEA:70564"/>
    </physiologicalReaction>
</comment>
<dbReference type="AlphaFoldDB" id="A0A8J1XVG0"/>
<keyword evidence="2 8" id="KW-0808">Transferase</keyword>
<dbReference type="PIRSF" id="PIRSF037938">
    <property type="entry name" value="SIR2_euk"/>
    <property type="match status" value="1"/>
</dbReference>
<evidence type="ECO:0000256" key="1">
    <source>
        <dbReference type="ARBA" id="ARBA00006924"/>
    </source>
</evidence>
<evidence type="ECO:0000256" key="10">
    <source>
        <dbReference type="PIRSR" id="PIRSR037938-2"/>
    </source>
</evidence>
<dbReference type="InterPro" id="IPR017328">
    <property type="entry name" value="Sirtuin_class_I"/>
</dbReference>
<dbReference type="GO" id="GO:0070403">
    <property type="term" value="F:NAD+ binding"/>
    <property type="evidence" value="ECO:0007669"/>
    <property type="project" value="UniProtKB-UniRule"/>
</dbReference>
<sequence length="334" mass="37698">MSKAKDTKAPEGATKSPEMTVEDITKLINDGKIKNIITMAGAGISTSAGIPDFRSPDGLYATLGDKLEEYNLTHPTAIFDIAFFKENPKPFYILAKELWPKKLKPTPCHYFIRMLHDKGLLLRHFTQNIDTLERETGLSSEKIIECHGTFQTSHCLQCRREYSKEWMKEQVFSDQIPKCTVEGCSGIVKPDIVFFGEALPDNFFRGVEEDLPKCDLLIIMGTSLTVYPFAALKDRVPTSAPRLFLNLEKTSSEDWVAAMMAAMSVSDEEIEVHKDVWLLDTCDNGCYTIADQLSWKGELETLVKEEHSRIDTENVETQTLAKCDESDKKTLSKH</sequence>
<dbReference type="Pfam" id="PF02146">
    <property type="entry name" value="SIR2"/>
    <property type="match status" value="1"/>
</dbReference>
<keyword evidence="13" id="KW-1185">Reference proteome</keyword>
<protein>
    <recommendedName>
        <fullName evidence="8">NAD-dependent protein deacetylase</fullName>
        <ecNumber evidence="8">2.3.1.286</ecNumber>
    </recommendedName>
</protein>